<sequence>MSDEIRKIFTTEIREKKAAATGIHHKKGRRGLVGTMITPADLAGKEYRSPGSIEEYHLDDLISRLQSSPVLKEMILRRMDEQYQQYRQAMEETMNTVTTILVEALQRFEAEAGELRRRVQTLEEGQAGSPIQTESTVRSTPLTWAPGKRIRWGSTPEEIKSSVFLQLQRLQDMGSPICVETIKNEVPGMLRWLYGEKAVFNGLKGLQQEYRLYYESHSQGNAFSGRDTLPLDVSLLDDATASASQLADRSQPN</sequence>
<dbReference type="Proteomes" id="UP000471031">
    <property type="component" value="Unassembled WGS sequence"/>
</dbReference>
<dbReference type="EMBL" id="WXEX01000021">
    <property type="protein sequence ID" value="MZP44612.1"/>
    <property type="molecule type" value="Genomic_DNA"/>
</dbReference>
<feature type="coiled-coil region" evidence="1">
    <location>
        <begin position="76"/>
        <end position="125"/>
    </location>
</feature>
<protein>
    <submittedName>
        <fullName evidence="2">Uncharacterized protein</fullName>
    </submittedName>
</protein>
<evidence type="ECO:0000313" key="3">
    <source>
        <dbReference type="Proteomes" id="UP000471031"/>
    </source>
</evidence>
<dbReference type="OrthoDB" id="2080195at2"/>
<evidence type="ECO:0000313" key="2">
    <source>
        <dbReference type="EMBL" id="MZP44612.1"/>
    </source>
</evidence>
<dbReference type="AlphaFoldDB" id="A0A845LD66"/>
<dbReference type="RefSeq" id="WP_161263178.1">
    <property type="nucleotide sequence ID" value="NZ_JAFBDC010000024.1"/>
</dbReference>
<keyword evidence="1" id="KW-0175">Coiled coil</keyword>
<proteinExistence type="predicted"/>
<organism evidence="2 3">
    <name type="scientific">Heliomicrobium gestii</name>
    <name type="common">Heliobacterium gestii</name>
    <dbReference type="NCBI Taxonomy" id="2699"/>
    <lineage>
        <taxon>Bacteria</taxon>
        <taxon>Bacillati</taxon>
        <taxon>Bacillota</taxon>
        <taxon>Clostridia</taxon>
        <taxon>Eubacteriales</taxon>
        <taxon>Heliobacteriaceae</taxon>
        <taxon>Heliomicrobium</taxon>
    </lineage>
</organism>
<accession>A0A845LD66</accession>
<comment type="caution">
    <text evidence="2">The sequence shown here is derived from an EMBL/GenBank/DDBJ whole genome shotgun (WGS) entry which is preliminary data.</text>
</comment>
<gene>
    <name evidence="2" type="ORF">GTO89_16430</name>
</gene>
<name>A0A845LD66_HELGE</name>
<keyword evidence="3" id="KW-1185">Reference proteome</keyword>
<reference evidence="2 3" key="1">
    <citation type="submission" date="2020-01" db="EMBL/GenBank/DDBJ databases">
        <title>Whole genome sequence of Heliobacterium gestii DSM 11169.</title>
        <authorList>
            <person name="Kyndt J.A."/>
            <person name="Meyer T.E."/>
        </authorList>
    </citation>
    <scope>NUCLEOTIDE SEQUENCE [LARGE SCALE GENOMIC DNA]</scope>
    <source>
        <strain evidence="2 3">DSM 11169</strain>
    </source>
</reference>
<evidence type="ECO:0000256" key="1">
    <source>
        <dbReference type="SAM" id="Coils"/>
    </source>
</evidence>